<dbReference type="SUPFAM" id="SSF55103">
    <property type="entry name" value="FAD-linked oxidases, C-terminal domain"/>
    <property type="match status" value="1"/>
</dbReference>
<accession>A0A9W6VLE9</accession>
<dbReference type="InterPro" id="IPR017900">
    <property type="entry name" value="4Fe4S_Fe_S_CS"/>
</dbReference>
<dbReference type="RefSeq" id="WP_285489636.1">
    <property type="nucleotide sequence ID" value="NZ_BSTI01000023.1"/>
</dbReference>
<feature type="region of interest" description="Disordered" evidence="8">
    <location>
        <begin position="1"/>
        <end position="25"/>
    </location>
</feature>
<dbReference type="InterPro" id="IPR036318">
    <property type="entry name" value="FAD-bd_PCMH-like_sf"/>
</dbReference>
<dbReference type="PANTHER" id="PTHR11748:SF119">
    <property type="entry name" value="D-2-HYDROXYGLUTARATE DEHYDROGENASE"/>
    <property type="match status" value="1"/>
</dbReference>
<dbReference type="InterPro" id="IPR016171">
    <property type="entry name" value="Vanillyl_alc_oxidase_C-sub2"/>
</dbReference>
<name>A0A9W6VLE9_9PSEU</name>
<dbReference type="InterPro" id="IPR016164">
    <property type="entry name" value="FAD-linked_Oxase-like_C"/>
</dbReference>
<dbReference type="AlphaFoldDB" id="A0A9W6VLE9"/>
<evidence type="ECO:0000256" key="7">
    <source>
        <dbReference type="ARBA" id="ARBA00023014"/>
    </source>
</evidence>
<feature type="compositionally biased region" description="Basic residues" evidence="8">
    <location>
        <begin position="1074"/>
        <end position="1086"/>
    </location>
</feature>
<keyword evidence="5" id="KW-0560">Oxidoreductase</keyword>
<dbReference type="InterPro" id="IPR017896">
    <property type="entry name" value="4Fe4S_Fe-S-bd"/>
</dbReference>
<dbReference type="Proteomes" id="UP001165136">
    <property type="component" value="Unassembled WGS sequence"/>
</dbReference>
<dbReference type="InterPro" id="IPR006094">
    <property type="entry name" value="Oxid_FAD_bind_N"/>
</dbReference>
<dbReference type="InterPro" id="IPR016167">
    <property type="entry name" value="FAD-bd_PCMH_sub1"/>
</dbReference>
<evidence type="ECO:0000313" key="11">
    <source>
        <dbReference type="EMBL" id="GLY70446.1"/>
    </source>
</evidence>
<dbReference type="InterPro" id="IPR016169">
    <property type="entry name" value="FAD-bd_PCMH_sub2"/>
</dbReference>
<dbReference type="GO" id="GO:0071949">
    <property type="term" value="F:FAD binding"/>
    <property type="evidence" value="ECO:0007669"/>
    <property type="project" value="InterPro"/>
</dbReference>
<evidence type="ECO:0000259" key="10">
    <source>
        <dbReference type="PROSITE" id="PS51387"/>
    </source>
</evidence>
<dbReference type="PROSITE" id="PS51379">
    <property type="entry name" value="4FE4S_FER_2"/>
    <property type="match status" value="1"/>
</dbReference>
<dbReference type="Pfam" id="PF02754">
    <property type="entry name" value="CCG"/>
    <property type="match status" value="1"/>
</dbReference>
<sequence>MALKTGTRVREIPAKTAPEFPGAPRARQRLRVDELERALAAVVEGEVRFDRGSLAMYANDASNFRQVPIGVVIPKTLDDVVGAHRVCSDHGAPILSRGGGTSLSGETVNHAVVIDHSKYLTRIGEPDVERRLVTCDNGVINEDLNRAIGKHGLIFGPDPSTHSRCTIGGNAGNNSCGVHSVQSQLYGPGPRTSDNVEALEIVTYDGERFWVGVDEELRLAQIIAEGGRKGEIYAQLRDLRDRYADAIRTGFPSVETMPRRVSGFNLDELLPEKGFNVARALVGTESTCATVLRARLKLTPALFQRTLVVIGYDDLPAAARDTQEIVVKWRPIGLEALDRELIEDQQELAMNTADIAELPHRDGNAWLLVQFGADTTAESVRHAEEFVEWLVREKGYARDRVVLSRSVQEGGSSQRLWAIRESGLGSTAFAKGRDHWPGWEDSAVPPARIGDYVRALRELMNAHGLSGAMYGHFAQGCIHSRIDFDLRTRHGVLAYRRFLEDAADLVTSFGGSLSGEHGDGQQRAELLDRQYGPELVQAMREFKLIWDPRAKMNPGKVVDPYRLDENLRLGPGYNPRRPTTVFAYREDGGDFAHAALRCVGIGKCRVPEPAQTMCPSYQATREEKHTTRGRARLLFEMLQGEVITDGWQSREVADALELCLSCKGCTNDCPVNVDMPTYKAEFRHHHYRSWRRWRPRHAYAFGFIDQAARLASRIPELVNAVTRTPGLVHLARFAAGIDQRRPLPAFAPMTLQRWFRRRGESVNPHGRSVVVFPDTFNNHLHTDVGVACVRAIEAAGWRVIMPRAHVCCGRPLYDYGFLRAADRYLKRVLAELRDYVRADIPVVGMEPSCLAVFKDELTKMLPHDDAHRLAANSYHFAEFFEAFDLQPPRLSGRALLWGHCHQRATGGIETNQRLLEKSGMTVENLSGGCCGLAGSWGFEDGKYGISLDCGEQALLPAVRDADPDLLVIADGFSCKTQIADAGTKRTALHTGQVLAASAEDGKAPGKPRPPVARRILRTVAPVLGIAAAAWGLGRGLGSVSKCARSVLGSQTVTSAWPLLSSGWRPASPNPRPPARARGHLGRKHGL</sequence>
<organism evidence="11 12">
    <name type="scientific">Amycolatopsis taiwanensis</name>
    <dbReference type="NCBI Taxonomy" id="342230"/>
    <lineage>
        <taxon>Bacteria</taxon>
        <taxon>Bacillati</taxon>
        <taxon>Actinomycetota</taxon>
        <taxon>Actinomycetes</taxon>
        <taxon>Pseudonocardiales</taxon>
        <taxon>Pseudonocardiaceae</taxon>
        <taxon>Amycolatopsis</taxon>
    </lineage>
</organism>
<keyword evidence="11" id="KW-0489">Methyltransferase</keyword>
<comment type="caution">
    <text evidence="11">The sequence shown here is derived from an EMBL/GenBank/DDBJ whole genome shotgun (WGS) entry which is preliminary data.</text>
</comment>
<keyword evidence="11" id="KW-0808">Transferase</keyword>
<dbReference type="GO" id="GO:0051536">
    <property type="term" value="F:iron-sulfur cluster binding"/>
    <property type="evidence" value="ECO:0007669"/>
    <property type="project" value="UniProtKB-KW"/>
</dbReference>
<dbReference type="InterPro" id="IPR004017">
    <property type="entry name" value="Cys_rich_dom"/>
</dbReference>
<dbReference type="PROSITE" id="PS00198">
    <property type="entry name" value="4FE4S_FER_1"/>
    <property type="match status" value="1"/>
</dbReference>
<dbReference type="GO" id="GO:0004458">
    <property type="term" value="F:D-lactate dehydrogenase (cytochrome) activity"/>
    <property type="evidence" value="ECO:0007669"/>
    <property type="project" value="TreeGrafter"/>
</dbReference>
<dbReference type="EMBL" id="BSTI01000023">
    <property type="protein sequence ID" value="GLY70446.1"/>
    <property type="molecule type" value="Genomic_DNA"/>
</dbReference>
<dbReference type="Pfam" id="PF02913">
    <property type="entry name" value="FAD-oxidase_C"/>
    <property type="match status" value="1"/>
</dbReference>
<evidence type="ECO:0000256" key="8">
    <source>
        <dbReference type="SAM" id="MobiDB-lite"/>
    </source>
</evidence>
<evidence type="ECO:0000256" key="4">
    <source>
        <dbReference type="ARBA" id="ARBA00022827"/>
    </source>
</evidence>
<dbReference type="PROSITE" id="PS51387">
    <property type="entry name" value="FAD_PCMH"/>
    <property type="match status" value="1"/>
</dbReference>
<evidence type="ECO:0000256" key="6">
    <source>
        <dbReference type="ARBA" id="ARBA00023004"/>
    </source>
</evidence>
<dbReference type="InterPro" id="IPR016166">
    <property type="entry name" value="FAD-bd_PCMH"/>
</dbReference>
<dbReference type="Pfam" id="PF13183">
    <property type="entry name" value="Fer4_8"/>
    <property type="match status" value="1"/>
</dbReference>
<dbReference type="GO" id="GO:0008720">
    <property type="term" value="F:D-lactate dehydrogenase (NAD+) activity"/>
    <property type="evidence" value="ECO:0007669"/>
    <property type="project" value="TreeGrafter"/>
</dbReference>
<evidence type="ECO:0000256" key="3">
    <source>
        <dbReference type="ARBA" id="ARBA00022723"/>
    </source>
</evidence>
<dbReference type="GO" id="GO:0008168">
    <property type="term" value="F:methyltransferase activity"/>
    <property type="evidence" value="ECO:0007669"/>
    <property type="project" value="UniProtKB-KW"/>
</dbReference>
<keyword evidence="12" id="KW-1185">Reference proteome</keyword>
<keyword evidence="6" id="KW-0408">Iron</keyword>
<dbReference type="PANTHER" id="PTHR11748">
    <property type="entry name" value="D-LACTATE DEHYDROGENASE"/>
    <property type="match status" value="1"/>
</dbReference>
<dbReference type="Gene3D" id="3.30.70.2740">
    <property type="match status" value="1"/>
</dbReference>
<reference evidence="11" key="1">
    <citation type="submission" date="2023-03" db="EMBL/GenBank/DDBJ databases">
        <title>Amycolatopsis taiwanensis NBRC 103393.</title>
        <authorList>
            <person name="Ichikawa N."/>
            <person name="Sato H."/>
            <person name="Tonouchi N."/>
        </authorList>
    </citation>
    <scope>NUCLEOTIDE SEQUENCE</scope>
    <source>
        <strain evidence="11">NBRC 103393</strain>
    </source>
</reference>
<dbReference type="GO" id="GO:0032259">
    <property type="term" value="P:methylation"/>
    <property type="evidence" value="ECO:0007669"/>
    <property type="project" value="UniProtKB-KW"/>
</dbReference>
<dbReference type="SUPFAM" id="SSF56176">
    <property type="entry name" value="FAD-binding/transporter-associated domain-like"/>
    <property type="match status" value="1"/>
</dbReference>
<keyword evidence="4" id="KW-0274">FAD</keyword>
<evidence type="ECO:0000313" key="12">
    <source>
        <dbReference type="Proteomes" id="UP001165136"/>
    </source>
</evidence>
<gene>
    <name evidence="11" type="ORF">Atai01_70650</name>
</gene>
<dbReference type="GO" id="GO:0046872">
    <property type="term" value="F:metal ion binding"/>
    <property type="evidence" value="ECO:0007669"/>
    <property type="project" value="UniProtKB-KW"/>
</dbReference>
<evidence type="ECO:0000256" key="5">
    <source>
        <dbReference type="ARBA" id="ARBA00023002"/>
    </source>
</evidence>
<keyword evidence="7" id="KW-0411">Iron-sulfur</keyword>
<feature type="domain" description="FAD-binding PCMH-type" evidence="10">
    <location>
        <begin position="64"/>
        <end position="301"/>
    </location>
</feature>
<evidence type="ECO:0000256" key="1">
    <source>
        <dbReference type="ARBA" id="ARBA00001974"/>
    </source>
</evidence>
<dbReference type="Gene3D" id="1.10.45.10">
    <property type="entry name" value="Vanillyl-alcohol Oxidase, Chain A, domain 4"/>
    <property type="match status" value="1"/>
</dbReference>
<keyword evidence="2" id="KW-0285">Flavoprotein</keyword>
<evidence type="ECO:0000259" key="9">
    <source>
        <dbReference type="PROSITE" id="PS51379"/>
    </source>
</evidence>
<feature type="region of interest" description="Disordered" evidence="8">
    <location>
        <begin position="1061"/>
        <end position="1086"/>
    </location>
</feature>
<feature type="domain" description="4Fe-4S ferredoxin-type" evidence="9">
    <location>
        <begin position="649"/>
        <end position="679"/>
    </location>
</feature>
<dbReference type="GO" id="GO:1903457">
    <property type="term" value="P:lactate catabolic process"/>
    <property type="evidence" value="ECO:0007669"/>
    <property type="project" value="TreeGrafter"/>
</dbReference>
<dbReference type="Gene3D" id="3.30.465.10">
    <property type="match status" value="1"/>
</dbReference>
<comment type="cofactor">
    <cofactor evidence="1">
        <name>FAD</name>
        <dbReference type="ChEBI" id="CHEBI:57692"/>
    </cofactor>
</comment>
<dbReference type="Pfam" id="PF01565">
    <property type="entry name" value="FAD_binding_4"/>
    <property type="match status" value="1"/>
</dbReference>
<evidence type="ECO:0000256" key="2">
    <source>
        <dbReference type="ARBA" id="ARBA00022630"/>
    </source>
</evidence>
<dbReference type="SUPFAM" id="SSF46548">
    <property type="entry name" value="alpha-helical ferredoxin"/>
    <property type="match status" value="1"/>
</dbReference>
<dbReference type="Gene3D" id="3.30.43.10">
    <property type="entry name" value="Uridine Diphospho-n-acetylenolpyruvylglucosamine Reductase, domain 2"/>
    <property type="match status" value="1"/>
</dbReference>
<dbReference type="InterPro" id="IPR004113">
    <property type="entry name" value="FAD-bd_oxidored_4_C"/>
</dbReference>
<protein>
    <submittedName>
        <fullName evidence="11">Dimethylmenaquinone methyltransferase</fullName>
    </submittedName>
</protein>
<keyword evidence="3" id="KW-0479">Metal-binding</keyword>
<proteinExistence type="predicted"/>